<protein>
    <submittedName>
        <fullName evidence="4">Peptidylprolyl isomerase</fullName>
    </submittedName>
</protein>
<keyword evidence="2 4" id="KW-0413">Isomerase</keyword>
<dbReference type="GO" id="GO:0016853">
    <property type="term" value="F:isomerase activity"/>
    <property type="evidence" value="ECO:0007669"/>
    <property type="project" value="UniProtKB-KW"/>
</dbReference>
<evidence type="ECO:0000313" key="4">
    <source>
        <dbReference type="EMBL" id="QSQ26899.1"/>
    </source>
</evidence>
<dbReference type="Gene3D" id="1.10.3120.10">
    <property type="entry name" value="Trigger factor, C-terminal domain"/>
    <property type="match status" value="1"/>
</dbReference>
<dbReference type="SUPFAM" id="SSF109998">
    <property type="entry name" value="Triger factor/SurA peptide-binding domain-like"/>
    <property type="match status" value="1"/>
</dbReference>
<dbReference type="SUPFAM" id="SSF54534">
    <property type="entry name" value="FKBP-like"/>
    <property type="match status" value="1"/>
</dbReference>
<name>A0ABX7P8S6_9BACT</name>
<evidence type="ECO:0000256" key="2">
    <source>
        <dbReference type="ARBA" id="ARBA00023235"/>
    </source>
</evidence>
<sequence>MKAMPEDTRADAGRSLGELQGLMLLKRAPGMQALESPSAVTLPSVAAPSLDGLQVEAVAPAPVTEEDLLERLEDLVSERSPHRERSLGEEVESGDIVLLDVMGYAHGALIPFSVRADWRARVSEDPLLPGFFESLEGAEVGLSMDVRLQLPDSYPVESLRGATARFLVDVKAAYEPQPVDFDSPDLLSGLGLGNTLEETLELIAETLAEEREAEARRELRDRVLDALVERTDVVVPETLIDQEIRLRWLEQEQPVLASRNFTLDEMEEAWQGWRTDAATRLDAEWRLRGAVALRAIIEQDDVRPEPEDVEAIRDALAERMGASPEELQAQFESNQVLADRFEHLVMHGTALDYVLSKVTLVSDESGALEAEEP</sequence>
<reference evidence="4 5" key="1">
    <citation type="submission" date="2021-02" db="EMBL/GenBank/DDBJ databases">
        <title>De Novo genome assembly of isolated myxobacteria.</title>
        <authorList>
            <person name="Stevens D.C."/>
        </authorList>
    </citation>
    <scope>NUCLEOTIDE SEQUENCE [LARGE SCALE GENOMIC DNA]</scope>
    <source>
        <strain evidence="5">SCPEA02</strain>
    </source>
</reference>
<organism evidence="4 5">
    <name type="scientific">Pyxidicoccus parkwayensis</name>
    <dbReference type="NCBI Taxonomy" id="2813578"/>
    <lineage>
        <taxon>Bacteria</taxon>
        <taxon>Pseudomonadati</taxon>
        <taxon>Myxococcota</taxon>
        <taxon>Myxococcia</taxon>
        <taxon>Myxococcales</taxon>
        <taxon>Cystobacterineae</taxon>
        <taxon>Myxococcaceae</taxon>
        <taxon>Pyxidicoccus</taxon>
    </lineage>
</organism>
<dbReference type="Pfam" id="PF05698">
    <property type="entry name" value="Trigger_C"/>
    <property type="match status" value="1"/>
</dbReference>
<dbReference type="Gene3D" id="3.10.50.40">
    <property type="match status" value="1"/>
</dbReference>
<dbReference type="InterPro" id="IPR046357">
    <property type="entry name" value="PPIase_dom_sf"/>
</dbReference>
<dbReference type="InterPro" id="IPR027304">
    <property type="entry name" value="Trigger_fact/SurA_dom_sf"/>
</dbReference>
<evidence type="ECO:0000259" key="3">
    <source>
        <dbReference type="Pfam" id="PF05698"/>
    </source>
</evidence>
<evidence type="ECO:0000256" key="1">
    <source>
        <dbReference type="ARBA" id="ARBA00023110"/>
    </source>
</evidence>
<dbReference type="InterPro" id="IPR008880">
    <property type="entry name" value="Trigger_fac_C"/>
</dbReference>
<keyword evidence="5" id="KW-1185">Reference proteome</keyword>
<accession>A0ABX7P8S6</accession>
<dbReference type="RefSeq" id="WP_206728440.1">
    <property type="nucleotide sequence ID" value="NZ_CP071090.1"/>
</dbReference>
<dbReference type="InterPro" id="IPR037041">
    <property type="entry name" value="Trigger_fac_C_sf"/>
</dbReference>
<feature type="domain" description="Trigger factor C-terminal" evidence="3">
    <location>
        <begin position="195"/>
        <end position="355"/>
    </location>
</feature>
<gene>
    <name evidence="4" type="ORF">JY651_19145</name>
</gene>
<keyword evidence="1" id="KW-0697">Rotamase</keyword>
<dbReference type="Proteomes" id="UP000662747">
    <property type="component" value="Chromosome"/>
</dbReference>
<proteinExistence type="predicted"/>
<dbReference type="EMBL" id="CP071090">
    <property type="protein sequence ID" value="QSQ26899.1"/>
    <property type="molecule type" value="Genomic_DNA"/>
</dbReference>
<evidence type="ECO:0000313" key="5">
    <source>
        <dbReference type="Proteomes" id="UP000662747"/>
    </source>
</evidence>